<dbReference type="OrthoDB" id="9801456at2"/>
<keyword evidence="3" id="KW-0012">Acyltransferase</keyword>
<dbReference type="PATRIC" id="fig|1345695.10.peg.1075"/>
<dbReference type="GeneID" id="71415603"/>
<dbReference type="Pfam" id="PF00132">
    <property type="entry name" value="Hexapep"/>
    <property type="match status" value="1"/>
</dbReference>
<accession>U5MTP2</accession>
<dbReference type="InterPro" id="IPR045304">
    <property type="entry name" value="LbH_SAT"/>
</dbReference>
<dbReference type="EMBL" id="CP006721">
    <property type="protein sequence ID" value="AGX43940.1"/>
    <property type="molecule type" value="Genomic_DNA"/>
</dbReference>
<evidence type="ECO:0000313" key="5">
    <source>
        <dbReference type="Proteomes" id="UP000017118"/>
    </source>
</evidence>
<dbReference type="GO" id="GO:0016746">
    <property type="term" value="F:acyltransferase activity"/>
    <property type="evidence" value="ECO:0007669"/>
    <property type="project" value="UniProtKB-KW"/>
</dbReference>
<evidence type="ECO:0000256" key="3">
    <source>
        <dbReference type="ARBA" id="ARBA00023315"/>
    </source>
</evidence>
<dbReference type="Gene3D" id="2.160.10.10">
    <property type="entry name" value="Hexapeptide repeat proteins"/>
    <property type="match status" value="1"/>
</dbReference>
<dbReference type="PANTHER" id="PTHR42811">
    <property type="entry name" value="SERINE ACETYLTRANSFERASE"/>
    <property type="match status" value="1"/>
</dbReference>
<dbReference type="Proteomes" id="UP000017118">
    <property type="component" value="Chromosome"/>
</dbReference>
<evidence type="ECO:0000256" key="1">
    <source>
        <dbReference type="ARBA" id="ARBA00007274"/>
    </source>
</evidence>
<sequence length="203" mass="22776">MNKNNIKEIYAYINIIRSIPLLIAYKFSKNRTIINKDIVENMKRRDGDIHHNWGNIQSLNYLLVCYPEFRNVFYYRIGLLSQILKLFYPKMKPLYITSNGIGSGLVMYHGFSTIIYAKSIGENCTVYHNVTIGKTDDVPTIGNNVTICTGAKVIGGINIGNNSTIGAGAIVTKDVPNNCVVVGNNEIMKRNGTRVNKKIQLVK</sequence>
<keyword evidence="2 4" id="KW-0808">Transferase</keyword>
<gene>
    <name evidence="4" type="ORF">CLSA_c29730</name>
</gene>
<comment type="similarity">
    <text evidence="1">Belongs to the transferase hexapeptide repeat family.</text>
</comment>
<protein>
    <submittedName>
        <fullName evidence="4">Serine acetyltransferase</fullName>
    </submittedName>
</protein>
<dbReference type="AlphaFoldDB" id="U5MTP2"/>
<dbReference type="SUPFAM" id="SSF51161">
    <property type="entry name" value="Trimeric LpxA-like enzymes"/>
    <property type="match status" value="1"/>
</dbReference>
<keyword evidence="5" id="KW-1185">Reference proteome</keyword>
<reference evidence="4 5" key="1">
    <citation type="journal article" date="2013" name="Genome Announc.">
        <title>Complete Genome Sequence of the Solvent Producer Clostridium saccharobutylicum NCP262 (DSM 13864).</title>
        <authorList>
            <person name="Poehlein A."/>
            <person name="Hartwich K."/>
            <person name="Krabben P."/>
            <person name="Ehrenreich A."/>
            <person name="Liebl W."/>
            <person name="Durre P."/>
            <person name="Gottschalk G."/>
            <person name="Daniel R."/>
        </authorList>
    </citation>
    <scope>NUCLEOTIDE SEQUENCE [LARGE SCALE GENOMIC DNA]</scope>
    <source>
        <strain evidence="4">DSM 13864</strain>
    </source>
</reference>
<proteinExistence type="inferred from homology"/>
<evidence type="ECO:0000313" key="4">
    <source>
        <dbReference type="EMBL" id="AGX43940.1"/>
    </source>
</evidence>
<dbReference type="RefSeq" id="WP_022747083.1">
    <property type="nucleotide sequence ID" value="NC_022571.1"/>
</dbReference>
<name>U5MTP2_CLOSA</name>
<dbReference type="eggNOG" id="COG1045">
    <property type="taxonomic scope" value="Bacteria"/>
</dbReference>
<evidence type="ECO:0000256" key="2">
    <source>
        <dbReference type="ARBA" id="ARBA00022679"/>
    </source>
</evidence>
<dbReference type="HOGENOM" id="CLU_051638_10_2_9"/>
<dbReference type="InterPro" id="IPR011004">
    <property type="entry name" value="Trimer_LpxA-like_sf"/>
</dbReference>
<dbReference type="InterPro" id="IPR001451">
    <property type="entry name" value="Hexapep"/>
</dbReference>
<dbReference type="KEGG" id="csb:CLSA_c29730"/>
<organism evidence="4 5">
    <name type="scientific">Clostridium saccharobutylicum DSM 13864</name>
    <dbReference type="NCBI Taxonomy" id="1345695"/>
    <lineage>
        <taxon>Bacteria</taxon>
        <taxon>Bacillati</taxon>
        <taxon>Bacillota</taxon>
        <taxon>Clostridia</taxon>
        <taxon>Eubacteriales</taxon>
        <taxon>Clostridiaceae</taxon>
        <taxon>Clostridium</taxon>
    </lineage>
</organism>
<dbReference type="CDD" id="cd03354">
    <property type="entry name" value="LbH_SAT"/>
    <property type="match status" value="1"/>
</dbReference>